<keyword evidence="2 4" id="KW-0378">Hydrolase</keyword>
<dbReference type="GO" id="GO:0009251">
    <property type="term" value="P:glucan catabolic process"/>
    <property type="evidence" value="ECO:0007669"/>
    <property type="project" value="TreeGrafter"/>
</dbReference>
<organism evidence="6 7">
    <name type="scientific">Cylindrobasidium torrendii FP15055 ss-10</name>
    <dbReference type="NCBI Taxonomy" id="1314674"/>
    <lineage>
        <taxon>Eukaryota</taxon>
        <taxon>Fungi</taxon>
        <taxon>Dikarya</taxon>
        <taxon>Basidiomycota</taxon>
        <taxon>Agaricomycotina</taxon>
        <taxon>Agaricomycetes</taxon>
        <taxon>Agaricomycetidae</taxon>
        <taxon>Agaricales</taxon>
        <taxon>Marasmiineae</taxon>
        <taxon>Physalacriaceae</taxon>
        <taxon>Cylindrobasidium</taxon>
    </lineage>
</organism>
<accession>A0A0D7BRT5</accession>
<dbReference type="Proteomes" id="UP000054007">
    <property type="component" value="Unassembled WGS sequence"/>
</dbReference>
<evidence type="ECO:0000313" key="6">
    <source>
        <dbReference type="EMBL" id="KIY72879.1"/>
    </source>
</evidence>
<dbReference type="InterPro" id="IPR001547">
    <property type="entry name" value="Glyco_hydro_5"/>
</dbReference>
<name>A0A0D7BRT5_9AGAR</name>
<reference evidence="6 7" key="1">
    <citation type="journal article" date="2015" name="Fungal Genet. Biol.">
        <title>Evolution of novel wood decay mechanisms in Agaricales revealed by the genome sequences of Fistulina hepatica and Cylindrobasidium torrendii.</title>
        <authorList>
            <person name="Floudas D."/>
            <person name="Held B.W."/>
            <person name="Riley R."/>
            <person name="Nagy L.G."/>
            <person name="Koehler G."/>
            <person name="Ransdell A.S."/>
            <person name="Younus H."/>
            <person name="Chow J."/>
            <person name="Chiniquy J."/>
            <person name="Lipzen A."/>
            <person name="Tritt A."/>
            <person name="Sun H."/>
            <person name="Haridas S."/>
            <person name="LaButti K."/>
            <person name="Ohm R.A."/>
            <person name="Kues U."/>
            <person name="Blanchette R.A."/>
            <person name="Grigoriev I.V."/>
            <person name="Minto R.E."/>
            <person name="Hibbett D.S."/>
        </authorList>
    </citation>
    <scope>NUCLEOTIDE SEQUENCE [LARGE SCALE GENOMIC DNA]</scope>
    <source>
        <strain evidence="6 7">FP15055 ss-10</strain>
    </source>
</reference>
<keyword evidence="7" id="KW-1185">Reference proteome</keyword>
<protein>
    <submittedName>
        <fullName evidence="6">Glycoside hydrolase family 5 protein</fullName>
    </submittedName>
</protein>
<dbReference type="GO" id="GO:0005576">
    <property type="term" value="C:extracellular region"/>
    <property type="evidence" value="ECO:0007669"/>
    <property type="project" value="TreeGrafter"/>
</dbReference>
<feature type="domain" description="Glycoside hydrolase family 5" evidence="5">
    <location>
        <begin position="105"/>
        <end position="376"/>
    </location>
</feature>
<proteinExistence type="inferred from homology"/>
<dbReference type="Gene3D" id="3.20.20.80">
    <property type="entry name" value="Glycosidases"/>
    <property type="match status" value="1"/>
</dbReference>
<dbReference type="EMBL" id="KN880439">
    <property type="protein sequence ID" value="KIY72879.1"/>
    <property type="molecule type" value="Genomic_DNA"/>
</dbReference>
<dbReference type="GO" id="GO:0009986">
    <property type="term" value="C:cell surface"/>
    <property type="evidence" value="ECO:0007669"/>
    <property type="project" value="TreeGrafter"/>
</dbReference>
<evidence type="ECO:0000256" key="4">
    <source>
        <dbReference type="RuleBase" id="RU361153"/>
    </source>
</evidence>
<evidence type="ECO:0000256" key="2">
    <source>
        <dbReference type="ARBA" id="ARBA00022801"/>
    </source>
</evidence>
<evidence type="ECO:0000313" key="7">
    <source>
        <dbReference type="Proteomes" id="UP000054007"/>
    </source>
</evidence>
<dbReference type="STRING" id="1314674.A0A0D7BRT5"/>
<dbReference type="PANTHER" id="PTHR31297">
    <property type="entry name" value="GLUCAN ENDO-1,6-BETA-GLUCOSIDASE B"/>
    <property type="match status" value="1"/>
</dbReference>
<comment type="similarity">
    <text evidence="1 4">Belongs to the glycosyl hydrolase 5 (cellulase A) family.</text>
</comment>
<sequence>MDRFMNKVKGKIQKTMDQIERELTGGDSAVVPSGGPPIPLDLNNPATFFRYRKQRGVNLGSWFVLERWISEAPFREAKAPGQSDLDVAKGSNAKSILEQHWDTWITEPDWQFLAEKGVNTVRLPIGYYHLCGAERGVLERTHFEDHYDVFSGAWPRIVAALETAQRYGMGVLLDLHAAPGKQNHDSHGGTSKDPEFFHKSRHRDHTITVLLTLIRLLGNRYPHIVGIELLNEPAPPSDGDLKSWYSEAIRAISAVDPTIPLYLGECWQTENYAGWMKSIQPGVPNMLVLDHHLYRCFTGEDTQTPADDHAGRLRDPNNATPQLFGRVGSSMVIGEWSAALNPGSIKYDNDKEHRVFANAQYELYERTCAGFFFWTYKKGEGWDNGWSFRDVQRSEVLPSWIGGMRGRIPPDGSDAQRRDAAGHAATGQLINRQASHSGYWSTQSGNYNFARFGEGFFMGWNDSYAFFRSVPIGAPVPEIGFRAEWARRRSGDGYWEFEHGFNQGADAARHDYASNYC</sequence>
<dbReference type="PANTHER" id="PTHR31297:SF43">
    <property type="entry name" value="GLUCAN 1,3-BETA-GLUCOSIDASE 3"/>
    <property type="match status" value="1"/>
</dbReference>
<evidence type="ECO:0000259" key="5">
    <source>
        <dbReference type="Pfam" id="PF00150"/>
    </source>
</evidence>
<keyword evidence="3 4" id="KW-0326">Glycosidase</keyword>
<dbReference type="GO" id="GO:0046557">
    <property type="term" value="F:glucan endo-1,6-beta-glucosidase activity"/>
    <property type="evidence" value="ECO:0007669"/>
    <property type="project" value="TreeGrafter"/>
</dbReference>
<gene>
    <name evidence="6" type="ORF">CYLTODRAFT_417395</name>
</gene>
<evidence type="ECO:0000256" key="1">
    <source>
        <dbReference type="ARBA" id="ARBA00005641"/>
    </source>
</evidence>
<dbReference type="Pfam" id="PF00150">
    <property type="entry name" value="Cellulase"/>
    <property type="match status" value="1"/>
</dbReference>
<dbReference type="InterPro" id="IPR050386">
    <property type="entry name" value="Glycosyl_hydrolase_5"/>
</dbReference>
<dbReference type="AlphaFoldDB" id="A0A0D7BRT5"/>
<dbReference type="OrthoDB" id="1887033at2759"/>
<dbReference type="SUPFAM" id="SSF51445">
    <property type="entry name" value="(Trans)glycosidases"/>
    <property type="match status" value="1"/>
</dbReference>
<evidence type="ECO:0000256" key="3">
    <source>
        <dbReference type="ARBA" id="ARBA00023295"/>
    </source>
</evidence>
<dbReference type="InterPro" id="IPR017853">
    <property type="entry name" value="GH"/>
</dbReference>